<dbReference type="EMBL" id="BAABME010008779">
    <property type="protein sequence ID" value="GAA0173820.1"/>
    <property type="molecule type" value="Genomic_DNA"/>
</dbReference>
<evidence type="ECO:0000313" key="2">
    <source>
        <dbReference type="EMBL" id="GAA0173820.1"/>
    </source>
</evidence>
<proteinExistence type="predicted"/>
<dbReference type="Proteomes" id="UP001454036">
    <property type="component" value="Unassembled WGS sequence"/>
</dbReference>
<dbReference type="AlphaFoldDB" id="A0AAV3RDA1"/>
<gene>
    <name evidence="2" type="ORF">LIER_27356</name>
</gene>
<accession>A0AAV3RDA1</accession>
<evidence type="ECO:0000256" key="1">
    <source>
        <dbReference type="SAM" id="MobiDB-lite"/>
    </source>
</evidence>
<sequence length="149" mass="16713">MYYKDGMEKTVKADENPFAIEESHFADGKYYKKRSKPQHEEGSEAPQTTSSPQTTISTLQEAEEDLVQAFKGLTLPLAQPEKVARSPLKTFVRLKEGPNIEHGSMGLKTYDHLLKAGYDPIKDKATRQLPPEVADNKAHGLNNIQKMVK</sequence>
<feature type="region of interest" description="Disordered" evidence="1">
    <location>
        <begin position="29"/>
        <end position="56"/>
    </location>
</feature>
<keyword evidence="3" id="KW-1185">Reference proteome</keyword>
<feature type="compositionally biased region" description="Low complexity" evidence="1">
    <location>
        <begin position="46"/>
        <end position="56"/>
    </location>
</feature>
<comment type="caution">
    <text evidence="2">The sequence shown here is derived from an EMBL/GenBank/DDBJ whole genome shotgun (WGS) entry which is preliminary data.</text>
</comment>
<evidence type="ECO:0000313" key="3">
    <source>
        <dbReference type="Proteomes" id="UP001454036"/>
    </source>
</evidence>
<organism evidence="2 3">
    <name type="scientific">Lithospermum erythrorhizon</name>
    <name type="common">Purple gromwell</name>
    <name type="synonym">Lithospermum officinale var. erythrorhizon</name>
    <dbReference type="NCBI Taxonomy" id="34254"/>
    <lineage>
        <taxon>Eukaryota</taxon>
        <taxon>Viridiplantae</taxon>
        <taxon>Streptophyta</taxon>
        <taxon>Embryophyta</taxon>
        <taxon>Tracheophyta</taxon>
        <taxon>Spermatophyta</taxon>
        <taxon>Magnoliopsida</taxon>
        <taxon>eudicotyledons</taxon>
        <taxon>Gunneridae</taxon>
        <taxon>Pentapetalae</taxon>
        <taxon>asterids</taxon>
        <taxon>lamiids</taxon>
        <taxon>Boraginales</taxon>
        <taxon>Boraginaceae</taxon>
        <taxon>Boraginoideae</taxon>
        <taxon>Lithospermeae</taxon>
        <taxon>Lithospermum</taxon>
    </lineage>
</organism>
<protein>
    <submittedName>
        <fullName evidence="2">Uncharacterized protein</fullName>
    </submittedName>
</protein>
<name>A0AAV3RDA1_LITER</name>
<reference evidence="2 3" key="1">
    <citation type="submission" date="2024-01" db="EMBL/GenBank/DDBJ databases">
        <title>The complete chloroplast genome sequence of Lithospermum erythrorhizon: insights into the phylogenetic relationship among Boraginaceae species and the maternal lineages of purple gromwells.</title>
        <authorList>
            <person name="Okada T."/>
            <person name="Watanabe K."/>
        </authorList>
    </citation>
    <scope>NUCLEOTIDE SEQUENCE [LARGE SCALE GENOMIC DNA]</scope>
</reference>